<dbReference type="InterPro" id="IPR014922">
    <property type="entry name" value="YdhG-like"/>
</dbReference>
<sequence>MAGNGVDAYVATRLDPRYTEIVSALRRLMASAAPDAVECLAYGSPAWRGRQVLAVISQSKTHLTLAFGRGAEFEDEHGLLEGAGSKTRHVKLRTVADIDEDALRAYIAQAVRLDEQPT</sequence>
<evidence type="ECO:0000313" key="3">
    <source>
        <dbReference type="Proteomes" id="UP001597063"/>
    </source>
</evidence>
<reference evidence="3" key="1">
    <citation type="journal article" date="2019" name="Int. J. Syst. Evol. Microbiol.">
        <title>The Global Catalogue of Microorganisms (GCM) 10K type strain sequencing project: providing services to taxonomists for standard genome sequencing and annotation.</title>
        <authorList>
            <consortium name="The Broad Institute Genomics Platform"/>
            <consortium name="The Broad Institute Genome Sequencing Center for Infectious Disease"/>
            <person name="Wu L."/>
            <person name="Ma J."/>
        </authorList>
    </citation>
    <scope>NUCLEOTIDE SEQUENCE [LARGE SCALE GENOMIC DNA]</scope>
    <source>
        <strain evidence="3">JCM 9371</strain>
    </source>
</reference>
<gene>
    <name evidence="2" type="ORF">ACFQZM_10365</name>
</gene>
<comment type="caution">
    <text evidence="2">The sequence shown here is derived from an EMBL/GenBank/DDBJ whole genome shotgun (WGS) entry which is preliminary data.</text>
</comment>
<protein>
    <submittedName>
        <fullName evidence="2">DUF1801 domain-containing protein</fullName>
    </submittedName>
</protein>
<keyword evidence="3" id="KW-1185">Reference proteome</keyword>
<dbReference type="RefSeq" id="WP_131757558.1">
    <property type="nucleotide sequence ID" value="NZ_CAACUY010000033.1"/>
</dbReference>
<proteinExistence type="predicted"/>
<dbReference type="SUPFAM" id="SSF159888">
    <property type="entry name" value="YdhG-like"/>
    <property type="match status" value="1"/>
</dbReference>
<accession>A0ABW2XEL2</accession>
<dbReference type="Pfam" id="PF08818">
    <property type="entry name" value="DUF1801"/>
    <property type="match status" value="1"/>
</dbReference>
<dbReference type="Gene3D" id="3.90.1150.200">
    <property type="match status" value="1"/>
</dbReference>
<feature type="domain" description="YdhG-like" evidence="1">
    <location>
        <begin position="20"/>
        <end position="111"/>
    </location>
</feature>
<evidence type="ECO:0000259" key="1">
    <source>
        <dbReference type="Pfam" id="PF08818"/>
    </source>
</evidence>
<dbReference type="Proteomes" id="UP001597063">
    <property type="component" value="Unassembled WGS sequence"/>
</dbReference>
<name>A0ABW2XEL2_9ACTN</name>
<organism evidence="2 3">
    <name type="scientific">Actinomadura fibrosa</name>
    <dbReference type="NCBI Taxonomy" id="111802"/>
    <lineage>
        <taxon>Bacteria</taxon>
        <taxon>Bacillati</taxon>
        <taxon>Actinomycetota</taxon>
        <taxon>Actinomycetes</taxon>
        <taxon>Streptosporangiales</taxon>
        <taxon>Thermomonosporaceae</taxon>
        <taxon>Actinomadura</taxon>
    </lineage>
</organism>
<dbReference type="EMBL" id="JBHTGP010000005">
    <property type="protein sequence ID" value="MFD0684903.1"/>
    <property type="molecule type" value="Genomic_DNA"/>
</dbReference>
<evidence type="ECO:0000313" key="2">
    <source>
        <dbReference type="EMBL" id="MFD0684903.1"/>
    </source>
</evidence>